<accession>A0ABQ7NTY8</accession>
<name>A0ABQ7NTY8_BRACM</name>
<protein>
    <submittedName>
        <fullName evidence="1">Uncharacterized protein</fullName>
    </submittedName>
</protein>
<sequence>MVLEDFDMDEDSLADLEFSYLSTKLINTSTCPHNVSTQLGVTYKDKAENPNEAYFDLNKTQYKVVFSAQSVYL</sequence>
<dbReference type="Proteomes" id="UP000823674">
    <property type="component" value="Chromosome A01"/>
</dbReference>
<organism evidence="1 2">
    <name type="scientific">Brassica rapa subsp. trilocularis</name>
    <dbReference type="NCBI Taxonomy" id="1813537"/>
    <lineage>
        <taxon>Eukaryota</taxon>
        <taxon>Viridiplantae</taxon>
        <taxon>Streptophyta</taxon>
        <taxon>Embryophyta</taxon>
        <taxon>Tracheophyta</taxon>
        <taxon>Spermatophyta</taxon>
        <taxon>Magnoliopsida</taxon>
        <taxon>eudicotyledons</taxon>
        <taxon>Gunneridae</taxon>
        <taxon>Pentapetalae</taxon>
        <taxon>rosids</taxon>
        <taxon>malvids</taxon>
        <taxon>Brassicales</taxon>
        <taxon>Brassicaceae</taxon>
        <taxon>Brassiceae</taxon>
        <taxon>Brassica</taxon>
    </lineage>
</organism>
<evidence type="ECO:0000313" key="2">
    <source>
        <dbReference type="Proteomes" id="UP000823674"/>
    </source>
</evidence>
<comment type="caution">
    <text evidence="1">The sequence shown here is derived from an EMBL/GenBank/DDBJ whole genome shotgun (WGS) entry which is preliminary data.</text>
</comment>
<keyword evidence="2" id="KW-1185">Reference proteome</keyword>
<reference evidence="1 2" key="1">
    <citation type="submission" date="2021-03" db="EMBL/GenBank/DDBJ databases">
        <authorList>
            <person name="King G.J."/>
            <person name="Bancroft I."/>
            <person name="Baten A."/>
            <person name="Bloomfield J."/>
            <person name="Borpatragohain P."/>
            <person name="He Z."/>
            <person name="Irish N."/>
            <person name="Irwin J."/>
            <person name="Liu K."/>
            <person name="Mauleon R.P."/>
            <person name="Moore J."/>
            <person name="Morris R."/>
            <person name="Ostergaard L."/>
            <person name="Wang B."/>
            <person name="Wells R."/>
        </authorList>
    </citation>
    <scope>NUCLEOTIDE SEQUENCE [LARGE SCALE GENOMIC DNA]</scope>
    <source>
        <strain evidence="1">R-o-18</strain>
        <tissue evidence="1">Leaf</tissue>
    </source>
</reference>
<dbReference type="EMBL" id="JADBGQ010000001">
    <property type="protein sequence ID" value="KAG5414320.1"/>
    <property type="molecule type" value="Genomic_DNA"/>
</dbReference>
<evidence type="ECO:0000313" key="1">
    <source>
        <dbReference type="EMBL" id="KAG5414320.1"/>
    </source>
</evidence>
<proteinExistence type="predicted"/>
<gene>
    <name evidence="1" type="primary">A01g503540.1_BraROA</name>
    <name evidence="1" type="ORF">IGI04_001887</name>
</gene>